<organism evidence="2 3">
    <name type="scientific">Shewanella colwelliana</name>
    <name type="common">Alteromonas colwelliana</name>
    <dbReference type="NCBI Taxonomy" id="23"/>
    <lineage>
        <taxon>Bacteria</taxon>
        <taxon>Pseudomonadati</taxon>
        <taxon>Pseudomonadota</taxon>
        <taxon>Gammaproteobacteria</taxon>
        <taxon>Alteromonadales</taxon>
        <taxon>Shewanellaceae</taxon>
        <taxon>Shewanella</taxon>
    </lineage>
</organism>
<evidence type="ECO:0008006" key="4">
    <source>
        <dbReference type="Google" id="ProtNLM"/>
    </source>
</evidence>
<dbReference type="RefSeq" id="WP_220756946.1">
    <property type="nucleotide sequence ID" value="NZ_BPEU01000013.1"/>
</dbReference>
<sequence>MTTTTATTKSNSKTVNKDTVRRKTGVAELELKSEAVFLFMRSRSGKTLNNAMYRIAELFKMANNANNIDVFNQLKDWYSNEVIGKAQEEINNLVEHYEKLQEGNISSINFIDIKNPSMKVKFDVIHKSHMAVIDLISKIDFIMDDIEAMELSSSWSDDSIEKSSRTQALYILTQISMKVFKTTKPGKRDGGAFNAAYFIDGLKSGVFTLYPDEAIKDEPGVSEVSQLDDADDTSAEDEVINTQTDIQPLKEVANNKGAKTSNATKATKQSEQEELSEAV</sequence>
<proteinExistence type="predicted"/>
<keyword evidence="3" id="KW-1185">Reference proteome</keyword>
<comment type="caution">
    <text evidence="2">The sequence shown here is derived from an EMBL/GenBank/DDBJ whole genome shotgun (WGS) entry which is preliminary data.</text>
</comment>
<feature type="compositionally biased region" description="Acidic residues" evidence="1">
    <location>
        <begin position="226"/>
        <end position="239"/>
    </location>
</feature>
<evidence type="ECO:0000313" key="2">
    <source>
        <dbReference type="EMBL" id="GIU41076.1"/>
    </source>
</evidence>
<protein>
    <recommendedName>
        <fullName evidence="4">DUF1845 domain-containing protein</fullName>
    </recommendedName>
</protein>
<dbReference type="EMBL" id="BPEU01000013">
    <property type="protein sequence ID" value="GIU41076.1"/>
    <property type="molecule type" value="Genomic_DNA"/>
</dbReference>
<feature type="region of interest" description="Disordered" evidence="1">
    <location>
        <begin position="222"/>
        <end position="279"/>
    </location>
</feature>
<evidence type="ECO:0000256" key="1">
    <source>
        <dbReference type="SAM" id="MobiDB-lite"/>
    </source>
</evidence>
<gene>
    <name evidence="2" type="ORF">TUM3794_20680</name>
</gene>
<reference evidence="2 3" key="1">
    <citation type="submission" date="2021-05" db="EMBL/GenBank/DDBJ databases">
        <title>Molecular characterization for Shewanella algae harboring chromosomal blaOXA-55-like strains isolated from clinical and environment sample.</title>
        <authorList>
            <person name="Ohama Y."/>
            <person name="Aoki K."/>
            <person name="Harada S."/>
            <person name="Moriya K."/>
            <person name="Ishii Y."/>
            <person name="Tateda K."/>
        </authorList>
    </citation>
    <scope>NUCLEOTIDE SEQUENCE [LARGE SCALE GENOMIC DNA]</scope>
    <source>
        <strain evidence="2 3">MBTL60-118</strain>
    </source>
</reference>
<name>A0ABQ4P0U5_SHECO</name>
<feature type="compositionally biased region" description="Polar residues" evidence="1">
    <location>
        <begin position="257"/>
        <end position="269"/>
    </location>
</feature>
<accession>A0ABQ4P0U5</accession>
<dbReference type="Proteomes" id="UP000773469">
    <property type="component" value="Unassembled WGS sequence"/>
</dbReference>
<evidence type="ECO:0000313" key="3">
    <source>
        <dbReference type="Proteomes" id="UP000773469"/>
    </source>
</evidence>